<feature type="compositionally biased region" description="Low complexity" evidence="2">
    <location>
        <begin position="167"/>
        <end position="176"/>
    </location>
</feature>
<dbReference type="EMBL" id="BKCJ010000241">
    <property type="protein sequence ID" value="GEU31340.1"/>
    <property type="molecule type" value="Genomic_DNA"/>
</dbReference>
<dbReference type="GO" id="GO:0008270">
    <property type="term" value="F:zinc ion binding"/>
    <property type="evidence" value="ECO:0007669"/>
    <property type="project" value="UniProtKB-KW"/>
</dbReference>
<dbReference type="InterPro" id="IPR036875">
    <property type="entry name" value="Znf_CCHC_sf"/>
</dbReference>
<feature type="compositionally biased region" description="Basic and acidic residues" evidence="2">
    <location>
        <begin position="126"/>
        <end position="139"/>
    </location>
</feature>
<feature type="domain" description="CCHC-type" evidence="3">
    <location>
        <begin position="183"/>
        <end position="196"/>
    </location>
</feature>
<dbReference type="GO" id="GO:0003676">
    <property type="term" value="F:nucleic acid binding"/>
    <property type="evidence" value="ECO:0007669"/>
    <property type="project" value="InterPro"/>
</dbReference>
<evidence type="ECO:0000256" key="2">
    <source>
        <dbReference type="SAM" id="MobiDB-lite"/>
    </source>
</evidence>
<organism evidence="4">
    <name type="scientific">Tanacetum cinerariifolium</name>
    <name type="common">Dalmatian daisy</name>
    <name type="synonym">Chrysanthemum cinerariifolium</name>
    <dbReference type="NCBI Taxonomy" id="118510"/>
    <lineage>
        <taxon>Eukaryota</taxon>
        <taxon>Viridiplantae</taxon>
        <taxon>Streptophyta</taxon>
        <taxon>Embryophyta</taxon>
        <taxon>Tracheophyta</taxon>
        <taxon>Spermatophyta</taxon>
        <taxon>Magnoliopsida</taxon>
        <taxon>eudicotyledons</taxon>
        <taxon>Gunneridae</taxon>
        <taxon>Pentapetalae</taxon>
        <taxon>asterids</taxon>
        <taxon>campanulids</taxon>
        <taxon>Asterales</taxon>
        <taxon>Asteraceae</taxon>
        <taxon>Asteroideae</taxon>
        <taxon>Anthemideae</taxon>
        <taxon>Anthemidinae</taxon>
        <taxon>Tanacetum</taxon>
    </lineage>
</organism>
<dbReference type="Pfam" id="PF14223">
    <property type="entry name" value="Retrotran_gag_2"/>
    <property type="match status" value="1"/>
</dbReference>
<dbReference type="Pfam" id="PF00098">
    <property type="entry name" value="zf-CCHC"/>
    <property type="match status" value="1"/>
</dbReference>
<keyword evidence="1" id="KW-0863">Zinc-finger</keyword>
<keyword evidence="1" id="KW-0862">Zinc</keyword>
<proteinExistence type="predicted"/>
<reference evidence="4" key="1">
    <citation type="journal article" date="2019" name="Sci. Rep.">
        <title>Draft genome of Tanacetum cinerariifolium, the natural source of mosquito coil.</title>
        <authorList>
            <person name="Yamashiro T."/>
            <person name="Shiraishi A."/>
            <person name="Satake H."/>
            <person name="Nakayama K."/>
        </authorList>
    </citation>
    <scope>NUCLEOTIDE SEQUENCE</scope>
</reference>
<dbReference type="AlphaFoldDB" id="A0A6L2J3Z2"/>
<feature type="region of interest" description="Disordered" evidence="2">
    <location>
        <begin position="126"/>
        <end position="176"/>
    </location>
</feature>
<evidence type="ECO:0000256" key="1">
    <source>
        <dbReference type="PROSITE-ProRule" id="PRU00047"/>
    </source>
</evidence>
<dbReference type="PANTHER" id="PTHR47592">
    <property type="entry name" value="PBF68 PROTEIN"/>
    <property type="match status" value="1"/>
</dbReference>
<feature type="region of interest" description="Disordered" evidence="2">
    <location>
        <begin position="489"/>
        <end position="510"/>
    </location>
</feature>
<sequence>MPKLLEDATVEAIRIRSKWENNDDICRGHILNGMSDSLFDVYMNVESAKELWDSLESKYMTEDSSSKKILVSNFNNYKMVDSRPIMEQNNELLRILGQYTQHGLKMEESISVSSINDKFHLRIEESLTAQDSDKGKGKEVSGPSVNMIEEGGKNNHHKENKGKKWSNKNNNGSSSNKKLKLECWKCGKTGHFKRDCHSCKKNNANADGSEKGSKDQSQDQEDGSILYMGDDHFAPVHGKGSVALEFSSRKTITLFNVLCVPKLRKNLVSGPMLNKCGYKQVYESDKYILSKSCVFVGFGYYNNGQMQQGMPSKGRSGGVDWAGRIMIWRGFGDQTFAGYNGLLRKEDEKSGVKDGAYLYYGKETFQIFNHLDFCLLDTGKKFLPSIRTRILRHKEARVWILHFDHSASLVAVRTENYCINFYSLFDDHDISKVLVCERNHQPSDDVTGTMVNADLHSDIAFVKINSKTPLPTAKTQVFKYVTSWISGQPPQAPDCTPPAMDHVSSNRSNT</sequence>
<evidence type="ECO:0000313" key="4">
    <source>
        <dbReference type="EMBL" id="GEU31340.1"/>
    </source>
</evidence>
<comment type="caution">
    <text evidence="4">The sequence shown here is derived from an EMBL/GenBank/DDBJ whole genome shotgun (WGS) entry which is preliminary data.</text>
</comment>
<evidence type="ECO:0000259" key="3">
    <source>
        <dbReference type="PROSITE" id="PS50158"/>
    </source>
</evidence>
<dbReference type="PROSITE" id="PS50158">
    <property type="entry name" value="ZF_CCHC"/>
    <property type="match status" value="1"/>
</dbReference>
<name>A0A6L2J3Z2_TANCI</name>
<dbReference type="InterPro" id="IPR001878">
    <property type="entry name" value="Znf_CCHC"/>
</dbReference>
<gene>
    <name evidence="4" type="ORF">Tci_003318</name>
</gene>
<feature type="compositionally biased region" description="Basic residues" evidence="2">
    <location>
        <begin position="154"/>
        <end position="166"/>
    </location>
</feature>
<dbReference type="PANTHER" id="PTHR47592:SF29">
    <property type="entry name" value="ZINC FINGER, CCHC-TYPE"/>
    <property type="match status" value="1"/>
</dbReference>
<dbReference type="SMART" id="SM00343">
    <property type="entry name" value="ZnF_C2HC"/>
    <property type="match status" value="1"/>
</dbReference>
<dbReference type="InterPro" id="IPR054722">
    <property type="entry name" value="PolX-like_BBD"/>
</dbReference>
<accession>A0A6L2J3Z2</accession>
<keyword evidence="1" id="KW-0479">Metal-binding</keyword>
<dbReference type="SUPFAM" id="SSF57756">
    <property type="entry name" value="Retrovirus zinc finger-like domains"/>
    <property type="match status" value="1"/>
</dbReference>
<protein>
    <submittedName>
        <fullName evidence="4">Zinc finger, CCHC-type</fullName>
    </submittedName>
</protein>
<dbReference type="Pfam" id="PF22936">
    <property type="entry name" value="Pol_BBD"/>
    <property type="match status" value="1"/>
</dbReference>